<evidence type="ECO:0000313" key="2">
    <source>
        <dbReference type="EMBL" id="PWN94524.1"/>
    </source>
</evidence>
<keyword evidence="3" id="KW-1185">Reference proteome</keyword>
<dbReference type="OrthoDB" id="18440at2759"/>
<name>A0A316Z0H7_9BASI</name>
<dbReference type="InterPro" id="IPR039258">
    <property type="entry name" value="ZNF511"/>
</dbReference>
<dbReference type="Proteomes" id="UP000245946">
    <property type="component" value="Unassembled WGS sequence"/>
</dbReference>
<dbReference type="EMBL" id="KZ819311">
    <property type="protein sequence ID" value="PWN94524.1"/>
    <property type="molecule type" value="Genomic_DNA"/>
</dbReference>
<protein>
    <recommendedName>
        <fullName evidence="4">C2H2-type domain-containing protein</fullName>
    </recommendedName>
</protein>
<feature type="region of interest" description="Disordered" evidence="1">
    <location>
        <begin position="203"/>
        <end position="223"/>
    </location>
</feature>
<evidence type="ECO:0000313" key="3">
    <source>
        <dbReference type="Proteomes" id="UP000245946"/>
    </source>
</evidence>
<reference evidence="2 3" key="1">
    <citation type="journal article" date="2018" name="Mol. Biol. Evol.">
        <title>Broad Genomic Sampling Reveals a Smut Pathogenic Ancestry of the Fungal Clade Ustilaginomycotina.</title>
        <authorList>
            <person name="Kijpornyongpan T."/>
            <person name="Mondo S.J."/>
            <person name="Barry K."/>
            <person name="Sandor L."/>
            <person name="Lee J."/>
            <person name="Lipzen A."/>
            <person name="Pangilinan J."/>
            <person name="LaButti K."/>
            <person name="Hainaut M."/>
            <person name="Henrissat B."/>
            <person name="Grigoriev I.V."/>
            <person name="Spatafora J.W."/>
            <person name="Aime M.C."/>
        </authorList>
    </citation>
    <scope>NUCLEOTIDE SEQUENCE [LARGE SCALE GENOMIC DNA]</scope>
    <source>
        <strain evidence="2 3">MCA 4186</strain>
    </source>
</reference>
<gene>
    <name evidence="2" type="ORF">FA09DRAFT_175525</name>
</gene>
<accession>A0A316Z0H7</accession>
<dbReference type="GeneID" id="37266861"/>
<evidence type="ECO:0008006" key="4">
    <source>
        <dbReference type="Google" id="ProtNLM"/>
    </source>
</evidence>
<proteinExistence type="predicted"/>
<organism evidence="2 3">
    <name type="scientific">Tilletiopsis washingtonensis</name>
    <dbReference type="NCBI Taxonomy" id="58919"/>
    <lineage>
        <taxon>Eukaryota</taxon>
        <taxon>Fungi</taxon>
        <taxon>Dikarya</taxon>
        <taxon>Basidiomycota</taxon>
        <taxon>Ustilaginomycotina</taxon>
        <taxon>Exobasidiomycetes</taxon>
        <taxon>Entylomatales</taxon>
        <taxon>Entylomatales incertae sedis</taxon>
        <taxon>Tilletiopsis</taxon>
    </lineage>
</organism>
<evidence type="ECO:0000256" key="1">
    <source>
        <dbReference type="SAM" id="MobiDB-lite"/>
    </source>
</evidence>
<dbReference type="PANTHER" id="PTHR21354">
    <property type="entry name" value="ZINC FINGER PROTEIN 511"/>
    <property type="match status" value="1"/>
</dbReference>
<dbReference type="PANTHER" id="PTHR21354:SF0">
    <property type="entry name" value="ZINC FINGER PROTEIN 511"/>
    <property type="match status" value="1"/>
</dbReference>
<dbReference type="RefSeq" id="XP_025594803.1">
    <property type="nucleotide sequence ID" value="XM_025739315.1"/>
</dbReference>
<dbReference type="AlphaFoldDB" id="A0A316Z0H7"/>
<sequence>MQDLGAKRATQPGRGDFPSQLGYAREQRCCFAAHAQAAACGRTLPSAHLLDLHVEECHSALWAERRARGAPVYACFEPFCLERFGTPALRAHHLVAAHLYPAAFFFQVVEEGIEGAQARWGPAAGLVAPTVDLQLPALLRHQPAASAARKRKQSECSDVDMAPLAGLDRADQAAAPSLPLFPRPADAQPVALHALAFVPRSVRQGPARLDEPRAGTDAQAGTS</sequence>